<dbReference type="InterPro" id="IPR006119">
    <property type="entry name" value="Resolv_N"/>
</dbReference>
<dbReference type="EMBL" id="CZAI01000017">
    <property type="protein sequence ID" value="CUQ21490.1"/>
    <property type="molecule type" value="Genomic_DNA"/>
</dbReference>
<sequence length="206" mass="23467">MAKVGYILKADHYDGFNDDIKWMEQYGCCRIVQESSDLEKLRPQWKQLMDCLERGDELVISKFSNALRGSRELAFFLEFCRVKVIRVISINDRIDSKGVLFPETTVLDVLNIFGALPEEAAALRKASAHVEKLKTVVNTRTVTAETKAEREKNIVNMYNSGHSIDDIWKVSGFSSRSSVFRILNKFGVDLNRGKFKGPLGKRQSKE</sequence>
<dbReference type="InterPro" id="IPR036162">
    <property type="entry name" value="Resolvase-like_N_sf"/>
</dbReference>
<organism evidence="3 5">
    <name type="scientific">Bacteroides caccae</name>
    <dbReference type="NCBI Taxonomy" id="47678"/>
    <lineage>
        <taxon>Bacteria</taxon>
        <taxon>Pseudomonadati</taxon>
        <taxon>Bacteroidota</taxon>
        <taxon>Bacteroidia</taxon>
        <taxon>Bacteroidales</taxon>
        <taxon>Bacteroidaceae</taxon>
        <taxon>Bacteroides</taxon>
    </lineage>
</organism>
<dbReference type="Proteomes" id="UP000095657">
    <property type="component" value="Unassembled WGS sequence"/>
</dbReference>
<evidence type="ECO:0000313" key="3">
    <source>
        <dbReference type="EMBL" id="CUQ49674.1"/>
    </source>
</evidence>
<evidence type="ECO:0000259" key="1">
    <source>
        <dbReference type="SMART" id="SM00857"/>
    </source>
</evidence>
<dbReference type="GO" id="GO:0000150">
    <property type="term" value="F:DNA strand exchange activity"/>
    <property type="evidence" value="ECO:0007669"/>
    <property type="project" value="InterPro"/>
</dbReference>
<gene>
    <name evidence="2" type="ORF">ERS852494_04328</name>
    <name evidence="3" type="ORF">ERS852558_03850</name>
</gene>
<proteinExistence type="predicted"/>
<feature type="domain" description="Resolvase/invertase-type recombinase catalytic" evidence="1">
    <location>
        <begin position="3"/>
        <end position="138"/>
    </location>
</feature>
<dbReference type="Gene3D" id="1.10.10.60">
    <property type="entry name" value="Homeodomain-like"/>
    <property type="match status" value="1"/>
</dbReference>
<evidence type="ECO:0000313" key="4">
    <source>
        <dbReference type="Proteomes" id="UP000095657"/>
    </source>
</evidence>
<dbReference type="Gene3D" id="3.40.50.1390">
    <property type="entry name" value="Resolvase, N-terminal catalytic domain"/>
    <property type="match status" value="1"/>
</dbReference>
<dbReference type="Proteomes" id="UP000095725">
    <property type="component" value="Unassembled WGS sequence"/>
</dbReference>
<accession>A0A174WQS3</accession>
<dbReference type="Pfam" id="PF00239">
    <property type="entry name" value="Resolvase"/>
    <property type="match status" value="1"/>
</dbReference>
<dbReference type="RefSeq" id="WP_055173790.1">
    <property type="nucleotide sequence ID" value="NZ_CP081920.1"/>
</dbReference>
<dbReference type="SUPFAM" id="SSF53041">
    <property type="entry name" value="Resolvase-like"/>
    <property type="match status" value="1"/>
</dbReference>
<evidence type="ECO:0000313" key="5">
    <source>
        <dbReference type="Proteomes" id="UP000095725"/>
    </source>
</evidence>
<protein>
    <submittedName>
        <fullName evidence="3">Resolvase domain</fullName>
    </submittedName>
</protein>
<dbReference type="EMBL" id="CZBL01000019">
    <property type="protein sequence ID" value="CUQ49674.1"/>
    <property type="molecule type" value="Genomic_DNA"/>
</dbReference>
<dbReference type="GO" id="GO:0003677">
    <property type="term" value="F:DNA binding"/>
    <property type="evidence" value="ECO:0007669"/>
    <property type="project" value="InterPro"/>
</dbReference>
<dbReference type="SMART" id="SM00857">
    <property type="entry name" value="Resolvase"/>
    <property type="match status" value="1"/>
</dbReference>
<name>A0A174WQS3_9BACE</name>
<reference evidence="4 5" key="1">
    <citation type="submission" date="2015-09" db="EMBL/GenBank/DDBJ databases">
        <authorList>
            <consortium name="Pathogen Informatics"/>
        </authorList>
    </citation>
    <scope>NUCLEOTIDE SEQUENCE [LARGE SCALE GENOMIC DNA]</scope>
    <source>
        <strain evidence="2 4">2789STDY5834880</strain>
        <strain evidence="3 5">2789STDY5834946</strain>
    </source>
</reference>
<evidence type="ECO:0000313" key="2">
    <source>
        <dbReference type="EMBL" id="CUQ21490.1"/>
    </source>
</evidence>
<dbReference type="AlphaFoldDB" id="A0A174WQS3"/>
<dbReference type="STRING" id="47678.ERS852494_04328"/>